<evidence type="ECO:0000313" key="2">
    <source>
        <dbReference type="EMBL" id="KTW28336.1"/>
    </source>
</evidence>
<dbReference type="GeneID" id="28941273"/>
<dbReference type="Pfam" id="PF00795">
    <property type="entry name" value="CN_hydrolase"/>
    <property type="match status" value="1"/>
</dbReference>
<dbReference type="VEuPathDB" id="FungiDB:T551_02755"/>
<accession>A0A0W4ZIY6</accession>
<protein>
    <recommendedName>
        <fullName evidence="1">CN hydrolase domain-containing protein</fullName>
    </recommendedName>
</protein>
<dbReference type="PANTHER" id="PTHR23088:SF27">
    <property type="entry name" value="DEAMINATED GLUTATHIONE AMIDASE"/>
    <property type="match status" value="1"/>
</dbReference>
<sequence>MVLVACCQFCATGSILKNLEICKELMNRAVSRGAQVCFFPESSDFIGLDHNDSLKLTLSSERERFINEFREHVKFLKIHASLGLHEPVMSGTRIANVCVWIDDQGNITHKYQKLHLFCINMVGHQKMKESRYVEKGKDIVPPFETPIGKVGLAICHDIRYPELSIKLRSLGAEVITYPSAFIPRKVCLIKFIYILIISKDWCRPSYVIAANQAGKHNETRESYGHSMIADPWGIILASCSNVSKEPTFCIADIDLSVVHKVRQELPLIRRTDVYPKI</sequence>
<proteinExistence type="predicted"/>
<dbReference type="OrthoDB" id="10250282at2759"/>
<dbReference type="GO" id="GO:0043605">
    <property type="term" value="P:amide catabolic process"/>
    <property type="evidence" value="ECO:0007669"/>
    <property type="project" value="EnsemblFungi"/>
</dbReference>
<keyword evidence="3" id="KW-1185">Reference proteome</keyword>
<dbReference type="RefSeq" id="XP_018228898.1">
    <property type="nucleotide sequence ID" value="XM_018375018.1"/>
</dbReference>
<gene>
    <name evidence="2" type="ORF">T551_02755</name>
</gene>
<dbReference type="AlphaFoldDB" id="A0A0W4ZIY6"/>
<evidence type="ECO:0000313" key="3">
    <source>
        <dbReference type="Proteomes" id="UP000053447"/>
    </source>
</evidence>
<organism evidence="2 3">
    <name type="scientific">Pneumocystis jirovecii (strain RU7)</name>
    <name type="common">Human pneumocystis pneumonia agent</name>
    <dbReference type="NCBI Taxonomy" id="1408657"/>
    <lineage>
        <taxon>Eukaryota</taxon>
        <taxon>Fungi</taxon>
        <taxon>Dikarya</taxon>
        <taxon>Ascomycota</taxon>
        <taxon>Taphrinomycotina</taxon>
        <taxon>Pneumocystomycetes</taxon>
        <taxon>Pneumocystaceae</taxon>
        <taxon>Pneumocystis</taxon>
    </lineage>
</organism>
<name>A0A0W4ZIY6_PNEJ7</name>
<evidence type="ECO:0000259" key="1">
    <source>
        <dbReference type="PROSITE" id="PS50263"/>
    </source>
</evidence>
<dbReference type="eggNOG" id="KOG0807">
    <property type="taxonomic scope" value="Eukaryota"/>
</dbReference>
<dbReference type="InterPro" id="IPR036526">
    <property type="entry name" value="C-N_Hydrolase_sf"/>
</dbReference>
<reference evidence="3" key="1">
    <citation type="journal article" date="2016" name="Nat. Commun.">
        <title>Genome analysis of three Pneumocystis species reveals adaptation mechanisms to life exclusively in mammalian hosts.</title>
        <authorList>
            <person name="Ma L."/>
            <person name="Chen Z."/>
            <person name="Huang D.W."/>
            <person name="Kutty G."/>
            <person name="Ishihara M."/>
            <person name="Wang H."/>
            <person name="Abouelleil A."/>
            <person name="Bishop L."/>
            <person name="Davey E."/>
            <person name="Deng R."/>
            <person name="Deng X."/>
            <person name="Fan L."/>
            <person name="Fantoni G."/>
            <person name="Fitzgerald M."/>
            <person name="Gogineni E."/>
            <person name="Goldberg J.M."/>
            <person name="Handley G."/>
            <person name="Hu X."/>
            <person name="Huber C."/>
            <person name="Jiao X."/>
            <person name="Jones K."/>
            <person name="Levin J.Z."/>
            <person name="Liu Y."/>
            <person name="Macdonald P."/>
            <person name="Melnikov A."/>
            <person name="Raley C."/>
            <person name="Sassi M."/>
            <person name="Sherman B.T."/>
            <person name="Song X."/>
            <person name="Sykes S."/>
            <person name="Tran B."/>
            <person name="Walsh L."/>
            <person name="Xia Y."/>
            <person name="Yang J."/>
            <person name="Young S."/>
            <person name="Zeng Q."/>
            <person name="Zheng X."/>
            <person name="Stephens R."/>
            <person name="Nusbaum C."/>
            <person name="Birren B.W."/>
            <person name="Azadi P."/>
            <person name="Lempicki R.A."/>
            <person name="Cuomo C.A."/>
            <person name="Kovacs J.A."/>
        </authorList>
    </citation>
    <scope>NUCLEOTIDE SEQUENCE [LARGE SCALE GENOMIC DNA]</scope>
    <source>
        <strain evidence="3">RU7</strain>
    </source>
</reference>
<feature type="domain" description="CN hydrolase" evidence="1">
    <location>
        <begin position="2"/>
        <end position="255"/>
    </location>
</feature>
<comment type="caution">
    <text evidence="2">The sequence shown here is derived from an EMBL/GenBank/DDBJ whole genome shotgun (WGS) entry which is preliminary data.</text>
</comment>
<dbReference type="PANTHER" id="PTHR23088">
    <property type="entry name" value="NITRILASE-RELATED"/>
    <property type="match status" value="1"/>
</dbReference>
<dbReference type="STRING" id="1408657.A0A0W4ZIY6"/>
<dbReference type="EMBL" id="LFWA01000012">
    <property type="protein sequence ID" value="KTW28336.1"/>
    <property type="molecule type" value="Genomic_DNA"/>
</dbReference>
<dbReference type="PROSITE" id="PS50263">
    <property type="entry name" value="CN_HYDROLASE"/>
    <property type="match status" value="1"/>
</dbReference>
<dbReference type="Proteomes" id="UP000053447">
    <property type="component" value="Unassembled WGS sequence"/>
</dbReference>
<dbReference type="GO" id="GO:0110050">
    <property type="term" value="F:deaminated glutathione amidase activity"/>
    <property type="evidence" value="ECO:0007669"/>
    <property type="project" value="EnsemblFungi"/>
</dbReference>
<dbReference type="Gene3D" id="3.60.110.10">
    <property type="entry name" value="Carbon-nitrogen hydrolase"/>
    <property type="match status" value="1"/>
</dbReference>
<dbReference type="InterPro" id="IPR003010">
    <property type="entry name" value="C-N_Hydrolase"/>
</dbReference>
<dbReference type="SUPFAM" id="SSF56317">
    <property type="entry name" value="Carbon-nitrogen hydrolase"/>
    <property type="match status" value="1"/>
</dbReference>